<keyword evidence="3" id="KW-1185">Reference proteome</keyword>
<reference evidence="2 3" key="1">
    <citation type="submission" date="2018-04" db="EMBL/GenBank/DDBJ databases">
        <title>Genomic Encyclopedia of Type Strains, Phase IV (KMG-IV): sequencing the most valuable type-strain genomes for metagenomic binning, comparative biology and taxonomic classification.</title>
        <authorList>
            <person name="Goeker M."/>
        </authorList>
    </citation>
    <scope>NUCLEOTIDE SEQUENCE [LARGE SCALE GENOMIC DNA]</scope>
    <source>
        <strain evidence="2 3">DSM 7138</strain>
    </source>
</reference>
<evidence type="ECO:0000256" key="1">
    <source>
        <dbReference type="SAM" id="Phobius"/>
    </source>
</evidence>
<accession>A0A2T5BHK7</accession>
<organism evidence="2 3">
    <name type="scientific">Mycoplana dimorpha</name>
    <dbReference type="NCBI Taxonomy" id="28320"/>
    <lineage>
        <taxon>Bacteria</taxon>
        <taxon>Pseudomonadati</taxon>
        <taxon>Pseudomonadota</taxon>
        <taxon>Alphaproteobacteria</taxon>
        <taxon>Hyphomicrobiales</taxon>
        <taxon>Rhizobiaceae</taxon>
        <taxon>Mycoplana</taxon>
    </lineage>
</organism>
<evidence type="ECO:0000313" key="2">
    <source>
        <dbReference type="EMBL" id="PTM98484.1"/>
    </source>
</evidence>
<feature type="transmembrane region" description="Helical" evidence="1">
    <location>
        <begin position="20"/>
        <end position="40"/>
    </location>
</feature>
<evidence type="ECO:0008006" key="4">
    <source>
        <dbReference type="Google" id="ProtNLM"/>
    </source>
</evidence>
<proteinExistence type="predicted"/>
<keyword evidence="1" id="KW-1133">Transmembrane helix</keyword>
<dbReference type="Proteomes" id="UP000241247">
    <property type="component" value="Unassembled WGS sequence"/>
</dbReference>
<dbReference type="EMBL" id="PZZZ01000001">
    <property type="protein sequence ID" value="PTM98484.1"/>
    <property type="molecule type" value="Genomic_DNA"/>
</dbReference>
<sequence length="46" mass="4901">MQTVTLNDKQKKARRSRNVALALTLGGLVVLFYIVSLVKISGGLAG</sequence>
<protein>
    <recommendedName>
        <fullName evidence="4">Protoheme IX farnesyltransferase</fullName>
    </recommendedName>
</protein>
<gene>
    <name evidence="2" type="ORF">C7449_101147</name>
</gene>
<name>A0A2T5BHK7_MYCDI</name>
<keyword evidence="1" id="KW-0812">Transmembrane</keyword>
<dbReference type="RefSeq" id="WP_170115751.1">
    <property type="nucleotide sequence ID" value="NZ_JBHEEX010000008.1"/>
</dbReference>
<dbReference type="AlphaFoldDB" id="A0A2T5BHK7"/>
<evidence type="ECO:0000313" key="3">
    <source>
        <dbReference type="Proteomes" id="UP000241247"/>
    </source>
</evidence>
<comment type="caution">
    <text evidence="2">The sequence shown here is derived from an EMBL/GenBank/DDBJ whole genome shotgun (WGS) entry which is preliminary data.</text>
</comment>
<keyword evidence="1" id="KW-0472">Membrane</keyword>